<dbReference type="CDD" id="cd18186">
    <property type="entry name" value="BTB_POZ_ZBTB_KLHL-like"/>
    <property type="match status" value="1"/>
</dbReference>
<sequence>MATSGSTSSGDTSLFDNKFLSDVTLKFGGQQLSCHKVVLVRKSKYFFRAFSSQFPVASSDEVDLGDDEDAEAVRAMIRHIYDLPYDKMLEENTVDDSAAYSTNEDLLFHINVYAVADKYDITSLRPIVVKKFEDLMEITRESDDFVASIQKLTGPSIGYVADPSLQAAAAAFCAKHLHKLVKQDNFVEMIQDEGPFVGRLLVGYLKGPKEETMLMKCSACSHRHSIEFSYKCAFCNVQACNRTLQPFGRLWLLEPEEEDEEDVLSQWVGGDVSESGYDCERRDQDCKWYTRRFWNNYLAGC</sequence>
<dbReference type="Pfam" id="PF00651">
    <property type="entry name" value="BTB"/>
    <property type="match status" value="1"/>
</dbReference>
<dbReference type="PANTHER" id="PTHR47843:SF5">
    <property type="entry name" value="BTB_POZ DOMAIN PROTEIN"/>
    <property type="match status" value="1"/>
</dbReference>
<dbReference type="SMART" id="SM00225">
    <property type="entry name" value="BTB"/>
    <property type="match status" value="1"/>
</dbReference>
<dbReference type="SUPFAM" id="SSF54695">
    <property type="entry name" value="POZ domain"/>
    <property type="match status" value="1"/>
</dbReference>
<name>A0A9P8GMD9_AURME</name>
<feature type="non-terminal residue" evidence="2">
    <location>
        <position position="301"/>
    </location>
</feature>
<evidence type="ECO:0000259" key="1">
    <source>
        <dbReference type="PROSITE" id="PS50097"/>
    </source>
</evidence>
<dbReference type="PROSITE" id="PS50097">
    <property type="entry name" value="BTB"/>
    <property type="match status" value="1"/>
</dbReference>
<reference evidence="2" key="1">
    <citation type="journal article" date="2021" name="J Fungi (Basel)">
        <title>Virulence traits and population genomics of the black yeast Aureobasidium melanogenum.</title>
        <authorList>
            <person name="Cernosa A."/>
            <person name="Sun X."/>
            <person name="Gostincar C."/>
            <person name="Fang C."/>
            <person name="Gunde-Cimerman N."/>
            <person name="Song Z."/>
        </authorList>
    </citation>
    <scope>NUCLEOTIDE SEQUENCE</scope>
    <source>
        <strain evidence="2">EXF-8016</strain>
    </source>
</reference>
<dbReference type="OrthoDB" id="6359816at2759"/>
<accession>A0A9P8GMD9</accession>
<evidence type="ECO:0000313" key="2">
    <source>
        <dbReference type="EMBL" id="KAH0229683.1"/>
    </source>
</evidence>
<evidence type="ECO:0000313" key="3">
    <source>
        <dbReference type="Proteomes" id="UP000767238"/>
    </source>
</evidence>
<dbReference type="Gene3D" id="3.30.710.10">
    <property type="entry name" value="Potassium Channel Kv1.1, Chain A"/>
    <property type="match status" value="1"/>
</dbReference>
<dbReference type="AlphaFoldDB" id="A0A9P8GMD9"/>
<dbReference type="InterPro" id="IPR000210">
    <property type="entry name" value="BTB/POZ_dom"/>
</dbReference>
<reference evidence="2" key="2">
    <citation type="submission" date="2021-08" db="EMBL/GenBank/DDBJ databases">
        <authorList>
            <person name="Gostincar C."/>
            <person name="Sun X."/>
            <person name="Song Z."/>
            <person name="Gunde-Cimerman N."/>
        </authorList>
    </citation>
    <scope>NUCLEOTIDE SEQUENCE</scope>
    <source>
        <strain evidence="2">EXF-8016</strain>
    </source>
</reference>
<protein>
    <recommendedName>
        <fullName evidence="1">BTB domain-containing protein</fullName>
    </recommendedName>
</protein>
<dbReference type="PANTHER" id="PTHR47843">
    <property type="entry name" value="BTB DOMAIN-CONTAINING PROTEIN-RELATED"/>
    <property type="match status" value="1"/>
</dbReference>
<dbReference type="EMBL" id="JAHFYH010000007">
    <property type="protein sequence ID" value="KAH0229683.1"/>
    <property type="molecule type" value="Genomic_DNA"/>
</dbReference>
<dbReference type="InterPro" id="IPR011333">
    <property type="entry name" value="SKP1/BTB/POZ_sf"/>
</dbReference>
<gene>
    <name evidence="2" type="ORF">KCV03_g1656</name>
</gene>
<comment type="caution">
    <text evidence="2">The sequence shown here is derived from an EMBL/GenBank/DDBJ whole genome shotgun (WGS) entry which is preliminary data.</text>
</comment>
<dbReference type="Proteomes" id="UP000767238">
    <property type="component" value="Unassembled WGS sequence"/>
</dbReference>
<feature type="domain" description="BTB" evidence="1">
    <location>
        <begin position="21"/>
        <end position="82"/>
    </location>
</feature>
<proteinExistence type="predicted"/>
<organism evidence="2 3">
    <name type="scientific">Aureobasidium melanogenum</name>
    <name type="common">Aureobasidium pullulans var. melanogenum</name>
    <dbReference type="NCBI Taxonomy" id="46634"/>
    <lineage>
        <taxon>Eukaryota</taxon>
        <taxon>Fungi</taxon>
        <taxon>Dikarya</taxon>
        <taxon>Ascomycota</taxon>
        <taxon>Pezizomycotina</taxon>
        <taxon>Dothideomycetes</taxon>
        <taxon>Dothideomycetidae</taxon>
        <taxon>Dothideales</taxon>
        <taxon>Saccotheciaceae</taxon>
        <taxon>Aureobasidium</taxon>
    </lineage>
</organism>